<dbReference type="EMBL" id="CZPT02000937">
    <property type="protein sequence ID" value="SCU68259.1"/>
    <property type="molecule type" value="Genomic_DNA"/>
</dbReference>
<feature type="region of interest" description="Disordered" evidence="1">
    <location>
        <begin position="1"/>
        <end position="32"/>
    </location>
</feature>
<feature type="compositionally biased region" description="Basic and acidic residues" evidence="1">
    <location>
        <begin position="612"/>
        <end position="626"/>
    </location>
</feature>
<comment type="caution">
    <text evidence="2">The sequence shown here is derived from an EMBL/GenBank/DDBJ whole genome shotgun (WGS) entry which is preliminary data.</text>
</comment>
<dbReference type="RefSeq" id="XP_067079452.1">
    <property type="nucleotide sequence ID" value="XM_067223351.1"/>
</dbReference>
<evidence type="ECO:0000256" key="1">
    <source>
        <dbReference type="SAM" id="MobiDB-lite"/>
    </source>
</evidence>
<dbReference type="VEuPathDB" id="TriTrypDB:TEOVI_000784900"/>
<feature type="region of interest" description="Disordered" evidence="1">
    <location>
        <begin position="612"/>
        <end position="656"/>
    </location>
</feature>
<proteinExistence type="predicted"/>
<gene>
    <name evidence="2" type="ORF">TEOVI_000784900</name>
</gene>
<reference evidence="2" key="1">
    <citation type="submission" date="2016-09" db="EMBL/GenBank/DDBJ databases">
        <authorList>
            <person name="Hebert L."/>
            <person name="Moumen B."/>
        </authorList>
    </citation>
    <scope>NUCLEOTIDE SEQUENCE [LARGE SCALE GENOMIC DNA]</scope>
    <source>
        <strain evidence="2">OVI</strain>
    </source>
</reference>
<dbReference type="Proteomes" id="UP000195570">
    <property type="component" value="Unassembled WGS sequence"/>
</dbReference>
<dbReference type="AlphaFoldDB" id="A0A1G4I8E7"/>
<dbReference type="GeneID" id="92381783"/>
<protein>
    <submittedName>
        <fullName evidence="2">Uncharacterized protein</fullName>
    </submittedName>
</protein>
<accession>A0A1G4I8E7</accession>
<keyword evidence="3" id="KW-1185">Reference proteome</keyword>
<evidence type="ECO:0000313" key="3">
    <source>
        <dbReference type="Proteomes" id="UP000195570"/>
    </source>
</evidence>
<name>A0A1G4I8E7_TRYEQ</name>
<evidence type="ECO:0000313" key="2">
    <source>
        <dbReference type="EMBL" id="SCU68259.1"/>
    </source>
</evidence>
<sequence>MSSLPYRAEGGREGSTNSALQRATDACGDGDVEGRGSMTSVLRAPTVRLEMSYGEFIRACTRGYCFDCSWNIAPPTVPNAPILYNLLPMVEFLKSTEPLGVMGAELDAMAIGVLNSIPLSYHLLRPQVVEEARQLSMESERRVEKAKQRAIAEGLSDQTTWSPGSVNENLDPKDAELLDTDIDVSMMLERDKPSLTHLQRPLYTDMGLVSPEQRHLERISRIVPDELRSIVSLPLSLMSQTQPGGPPPHGGYLLSSASLAGAARGSGETSENTAVQWKDGVIASFKAARSLDVSHEKMLKAIARTKLGLGGENCRTLAFVQRLWKLLFEGTNERQQCGMWSCLCHFSANYGSHDESEEVLEHAVEALELPDRGLWCSVTREYVKLLREYTASLPGGVEERRAALQISESELNPPKGGAFGADISVDNRLRRERGELGPNRQPVPIYPVEVVPLYPAGFQEYAEVYSTSGNEAANEVKLGEVETALHHVVLPGAVVGPESRSGGPHVLVANTNLLVADKQSDLQAADGVTLTYHASRENTFERLVLDANNTSSYLFQLCSVPETSGDVPTGLASAAGHYAVYRRLALRDLYVKAPDAKDPPLERYVVVFGEKENPRTESRKRSREDLGAGEGSAFYGTEGGGNMLSDSRGGVGASND</sequence>
<organism evidence="2 3">
    <name type="scientific">Trypanosoma equiperdum</name>
    <dbReference type="NCBI Taxonomy" id="5694"/>
    <lineage>
        <taxon>Eukaryota</taxon>
        <taxon>Discoba</taxon>
        <taxon>Euglenozoa</taxon>
        <taxon>Kinetoplastea</taxon>
        <taxon>Metakinetoplastina</taxon>
        <taxon>Trypanosomatida</taxon>
        <taxon>Trypanosomatidae</taxon>
        <taxon>Trypanosoma</taxon>
    </lineage>
</organism>